<dbReference type="Proteomes" id="UP001595882">
    <property type="component" value="Unassembled WGS sequence"/>
</dbReference>
<dbReference type="CDD" id="cd06464">
    <property type="entry name" value="ACD_sHsps-like"/>
    <property type="match status" value="1"/>
</dbReference>
<feature type="domain" description="SHSP" evidence="3">
    <location>
        <begin position="44"/>
        <end position="155"/>
    </location>
</feature>
<dbReference type="InterPro" id="IPR031107">
    <property type="entry name" value="Small_HSP"/>
</dbReference>
<evidence type="ECO:0000256" key="2">
    <source>
        <dbReference type="RuleBase" id="RU003616"/>
    </source>
</evidence>
<reference evidence="5" key="1">
    <citation type="journal article" date="2019" name="Int. J. Syst. Evol. Microbiol.">
        <title>The Global Catalogue of Microorganisms (GCM) 10K type strain sequencing project: providing services to taxonomists for standard genome sequencing and annotation.</title>
        <authorList>
            <consortium name="The Broad Institute Genomics Platform"/>
            <consortium name="The Broad Institute Genome Sequencing Center for Infectious Disease"/>
            <person name="Wu L."/>
            <person name="Ma J."/>
        </authorList>
    </citation>
    <scope>NUCLEOTIDE SEQUENCE [LARGE SCALE GENOMIC DNA]</scope>
    <source>
        <strain evidence="5">CCUG 37865</strain>
    </source>
</reference>
<comment type="caution">
    <text evidence="4">The sequence shown here is derived from an EMBL/GenBank/DDBJ whole genome shotgun (WGS) entry which is preliminary data.</text>
</comment>
<evidence type="ECO:0000259" key="3">
    <source>
        <dbReference type="PROSITE" id="PS01031"/>
    </source>
</evidence>
<dbReference type="SUPFAM" id="SSF49764">
    <property type="entry name" value="HSP20-like chaperones"/>
    <property type="match status" value="1"/>
</dbReference>
<protein>
    <submittedName>
        <fullName evidence="4">Hsp20/alpha crystallin family protein</fullName>
    </submittedName>
</protein>
<dbReference type="EMBL" id="JBHSDT010000004">
    <property type="protein sequence ID" value="MFC4402797.1"/>
    <property type="molecule type" value="Genomic_DNA"/>
</dbReference>
<evidence type="ECO:0000313" key="4">
    <source>
        <dbReference type="EMBL" id="MFC4402797.1"/>
    </source>
</evidence>
<evidence type="ECO:0000313" key="5">
    <source>
        <dbReference type="Proteomes" id="UP001595882"/>
    </source>
</evidence>
<evidence type="ECO:0000256" key="1">
    <source>
        <dbReference type="PROSITE-ProRule" id="PRU00285"/>
    </source>
</evidence>
<dbReference type="PANTHER" id="PTHR11527">
    <property type="entry name" value="HEAT-SHOCK PROTEIN 20 FAMILY MEMBER"/>
    <property type="match status" value="1"/>
</dbReference>
<dbReference type="RefSeq" id="WP_390250723.1">
    <property type="nucleotide sequence ID" value="NZ_JBHSDT010000004.1"/>
</dbReference>
<name>A0ABV8WU48_9BACI</name>
<sequence>MDNKEKRSERLPVWGDELIRKLDAFIYDKPTRNIMGTIDQFFERARGPERIPADILETEKEWLVRVDLPGVKKEQIQLAVHGSQLLINISHKEETEHYDQTYHYYRKERKEQYKERTITLPYMIDKDKVKVTFTNGVLQIKGPKNSPDEKYLSID</sequence>
<gene>
    <name evidence="4" type="ORF">ACFOY7_06895</name>
</gene>
<comment type="similarity">
    <text evidence="1 2">Belongs to the small heat shock protein (HSP20) family.</text>
</comment>
<dbReference type="InterPro" id="IPR008978">
    <property type="entry name" value="HSP20-like_chaperone"/>
</dbReference>
<accession>A0ABV8WU48</accession>
<organism evidence="4 5">
    <name type="scientific">Gracilibacillus xinjiangensis</name>
    <dbReference type="NCBI Taxonomy" id="1193282"/>
    <lineage>
        <taxon>Bacteria</taxon>
        <taxon>Bacillati</taxon>
        <taxon>Bacillota</taxon>
        <taxon>Bacilli</taxon>
        <taxon>Bacillales</taxon>
        <taxon>Bacillaceae</taxon>
        <taxon>Gracilibacillus</taxon>
    </lineage>
</organism>
<keyword evidence="5" id="KW-1185">Reference proteome</keyword>
<dbReference type="InterPro" id="IPR002068">
    <property type="entry name" value="A-crystallin/Hsp20_dom"/>
</dbReference>
<dbReference type="Gene3D" id="2.60.40.790">
    <property type="match status" value="1"/>
</dbReference>
<dbReference type="PROSITE" id="PS01031">
    <property type="entry name" value="SHSP"/>
    <property type="match status" value="1"/>
</dbReference>
<proteinExistence type="inferred from homology"/>
<dbReference type="Pfam" id="PF00011">
    <property type="entry name" value="HSP20"/>
    <property type="match status" value="1"/>
</dbReference>